<reference evidence="2 3" key="1">
    <citation type="journal article" date="2019" name="Commun. Biol.">
        <title>The bagworm genome reveals a unique fibroin gene that provides high tensile strength.</title>
        <authorList>
            <person name="Kono N."/>
            <person name="Nakamura H."/>
            <person name="Ohtoshi R."/>
            <person name="Tomita M."/>
            <person name="Numata K."/>
            <person name="Arakawa K."/>
        </authorList>
    </citation>
    <scope>NUCLEOTIDE SEQUENCE [LARGE SCALE GENOMIC DNA]</scope>
</reference>
<comment type="caution">
    <text evidence="2">The sequence shown here is derived from an EMBL/GenBank/DDBJ whole genome shotgun (WGS) entry which is preliminary data.</text>
</comment>
<evidence type="ECO:0000256" key="1">
    <source>
        <dbReference type="SAM" id="MobiDB-lite"/>
    </source>
</evidence>
<feature type="region of interest" description="Disordered" evidence="1">
    <location>
        <begin position="1"/>
        <end position="21"/>
    </location>
</feature>
<name>A0A4C1WIT2_EUMVA</name>
<keyword evidence="3" id="KW-1185">Reference proteome</keyword>
<gene>
    <name evidence="2" type="ORF">EVAR_38760_1</name>
</gene>
<accession>A0A4C1WIT2</accession>
<evidence type="ECO:0000313" key="3">
    <source>
        <dbReference type="Proteomes" id="UP000299102"/>
    </source>
</evidence>
<proteinExistence type="predicted"/>
<dbReference type="Proteomes" id="UP000299102">
    <property type="component" value="Unassembled WGS sequence"/>
</dbReference>
<evidence type="ECO:0000313" key="2">
    <source>
        <dbReference type="EMBL" id="GBP51366.1"/>
    </source>
</evidence>
<protein>
    <submittedName>
        <fullName evidence="2">Uncharacterized protein</fullName>
    </submittedName>
</protein>
<organism evidence="2 3">
    <name type="scientific">Eumeta variegata</name>
    <name type="common">Bagworm moth</name>
    <name type="synonym">Eumeta japonica</name>
    <dbReference type="NCBI Taxonomy" id="151549"/>
    <lineage>
        <taxon>Eukaryota</taxon>
        <taxon>Metazoa</taxon>
        <taxon>Ecdysozoa</taxon>
        <taxon>Arthropoda</taxon>
        <taxon>Hexapoda</taxon>
        <taxon>Insecta</taxon>
        <taxon>Pterygota</taxon>
        <taxon>Neoptera</taxon>
        <taxon>Endopterygota</taxon>
        <taxon>Lepidoptera</taxon>
        <taxon>Glossata</taxon>
        <taxon>Ditrysia</taxon>
        <taxon>Tineoidea</taxon>
        <taxon>Psychidae</taxon>
        <taxon>Oiketicinae</taxon>
        <taxon>Eumeta</taxon>
    </lineage>
</organism>
<dbReference type="AlphaFoldDB" id="A0A4C1WIT2"/>
<feature type="compositionally biased region" description="Basic and acidic residues" evidence="1">
    <location>
        <begin position="1"/>
        <end position="13"/>
    </location>
</feature>
<sequence length="89" mass="9628">MSERFNKLNKTEFTDSSPSLSDLNYFANSPLEQQPGSIRCGFLLKNITSITFGLEPQAPRAGPAELVNDRRRPDAVMASGVLLALGDSG</sequence>
<dbReference type="EMBL" id="BGZK01000580">
    <property type="protein sequence ID" value="GBP51366.1"/>
    <property type="molecule type" value="Genomic_DNA"/>
</dbReference>